<keyword evidence="2" id="KW-1185">Reference proteome</keyword>
<reference evidence="1" key="1">
    <citation type="submission" date="2019-08" db="EMBL/GenBank/DDBJ databases">
        <title>The genome of the North American firefly Photinus pyralis.</title>
        <authorList>
            <consortium name="Photinus pyralis genome working group"/>
            <person name="Fallon T.R."/>
            <person name="Sander Lower S.E."/>
            <person name="Weng J.-K."/>
        </authorList>
    </citation>
    <scope>NUCLEOTIDE SEQUENCE</scope>
    <source>
        <strain evidence="1">TRF0915ILg1</strain>
        <tissue evidence="1">Whole body</tissue>
    </source>
</reference>
<dbReference type="OrthoDB" id="6088000at2759"/>
<gene>
    <name evidence="1" type="ORF">ILUMI_23224</name>
</gene>
<dbReference type="Proteomes" id="UP000801492">
    <property type="component" value="Unassembled WGS sequence"/>
</dbReference>
<dbReference type="EMBL" id="VTPC01090575">
    <property type="protein sequence ID" value="KAF2882953.1"/>
    <property type="molecule type" value="Genomic_DNA"/>
</dbReference>
<protein>
    <submittedName>
        <fullName evidence="1">Uncharacterized protein</fullName>
    </submittedName>
</protein>
<dbReference type="PANTHER" id="PTHR16071:SF2">
    <property type="entry name" value="FIGNL1-INTERACTING REGULATOR OF RECOMBINATION AND MITOSIS"/>
    <property type="match status" value="1"/>
</dbReference>
<sequence length="884" mass="103643">MDIKDINNVFNDDLADLFNNAEEMEHLSIFKFLVILVLNLSHRLLEGEKDFQKRLNIIQELVKKFLPKISVEDLEEKLLRYLLPALKEFLNSLFDEVCQLLTTINLDQKSVRTLNILQSYLQMCVTTYEMLNYILDCALHNQEIVFCKIYSLPLNIIEMLFITFQHCKQSDKLYKVYFEDLKEIFSMFKGAQDVHIKLLKLLEKHVDYNVLTQEEIDLLKKVLEILSEIGSILVDMNIKALADNWKGFLALTQKLSEQLSRSDFDTVKPMQFLSTEICRNINNILKMEVKDQKGISQILKICNFFIRIILKLCETFWVNLAKICRNILEFLAQIYEYYPPFLRYKGYPEIITREINGTIFDVSNQIIKKLIHEPKFYEELTLMNVKAINTTRYLFLFTTILQNNSLICEEQKCIPCSSYYLIDVFLKVAKESYCEFFWKIQIPTSTNQPPMRSIYNENVINISNIIVSLDQSNYNKVEHILLQNILQDCIWSALLATDIWCLCLSKSSSNNVYETLLQMLVKTRQFLSNNFTIRPEKIFLENLLKRVYLNLPEEFKCTLLEKFPLASNLCVWKCLGLQNFPQTQFYVVESFLINLTEKMEDFKKGECNVDDYNFLCNSLEAISSLSIKNETNLKYLLSTIVRIWDFNVKLNNNLPKNALFEHFIDKLCQATNNFILNFSNQQLLSILLKVRYLLNSNFYNIKIRIGQILLSLSTRSFKLSMELKQITTVLSEIFSVLLQDKNPVIKQNILEVFIDFLNATPHEEIIHNAIKSNIELQNITSNFLQKEVNKSTSVNTDDYFKKQKDYKFEHVCPLGMSKCTQVEENNSRGKRKTEITNKDEIKVIMKRIKSDLELLHKVCGKENLCEENINDVTDILSKRVGFRI</sequence>
<name>A0A8K0C973_IGNLU</name>
<dbReference type="AlphaFoldDB" id="A0A8K0C973"/>
<evidence type="ECO:0000313" key="2">
    <source>
        <dbReference type="Proteomes" id="UP000801492"/>
    </source>
</evidence>
<dbReference type="Pfam" id="PF14868">
    <property type="entry name" value="DUF4487"/>
    <property type="match status" value="1"/>
</dbReference>
<evidence type="ECO:0000313" key="1">
    <source>
        <dbReference type="EMBL" id="KAF2882953.1"/>
    </source>
</evidence>
<accession>A0A8K0C973</accession>
<organism evidence="1 2">
    <name type="scientific">Ignelater luminosus</name>
    <name type="common">Cucubano</name>
    <name type="synonym">Pyrophorus luminosus</name>
    <dbReference type="NCBI Taxonomy" id="2038154"/>
    <lineage>
        <taxon>Eukaryota</taxon>
        <taxon>Metazoa</taxon>
        <taxon>Ecdysozoa</taxon>
        <taxon>Arthropoda</taxon>
        <taxon>Hexapoda</taxon>
        <taxon>Insecta</taxon>
        <taxon>Pterygota</taxon>
        <taxon>Neoptera</taxon>
        <taxon>Endopterygota</taxon>
        <taxon>Coleoptera</taxon>
        <taxon>Polyphaga</taxon>
        <taxon>Elateriformia</taxon>
        <taxon>Elateroidea</taxon>
        <taxon>Elateridae</taxon>
        <taxon>Agrypninae</taxon>
        <taxon>Pyrophorini</taxon>
        <taxon>Ignelater</taxon>
    </lineage>
</organism>
<proteinExistence type="predicted"/>
<dbReference type="InterPro" id="IPR027902">
    <property type="entry name" value="DUF4487"/>
</dbReference>
<comment type="caution">
    <text evidence="1">The sequence shown here is derived from an EMBL/GenBank/DDBJ whole genome shotgun (WGS) entry which is preliminary data.</text>
</comment>
<dbReference type="PANTHER" id="PTHR16071">
    <property type="entry name" value="CHROMOSOME 1 OPEN READING FRAME 112"/>
    <property type="match status" value="1"/>
</dbReference>